<accession>A0A9W7E842</accession>
<gene>
    <name evidence="2" type="ORF">TrRE_jg1292</name>
</gene>
<name>A0A9W7E842_9STRA</name>
<dbReference type="EMBL" id="BRXZ01001334">
    <property type="protein sequence ID" value="GMH68570.1"/>
    <property type="molecule type" value="Genomic_DNA"/>
</dbReference>
<keyword evidence="3" id="KW-1185">Reference proteome</keyword>
<feature type="region of interest" description="Disordered" evidence="1">
    <location>
        <begin position="72"/>
        <end position="96"/>
    </location>
</feature>
<dbReference type="Proteomes" id="UP001165082">
    <property type="component" value="Unassembled WGS sequence"/>
</dbReference>
<evidence type="ECO:0000256" key="1">
    <source>
        <dbReference type="SAM" id="MobiDB-lite"/>
    </source>
</evidence>
<feature type="region of interest" description="Disordered" evidence="1">
    <location>
        <begin position="1"/>
        <end position="25"/>
    </location>
</feature>
<feature type="non-terminal residue" evidence="2">
    <location>
        <position position="115"/>
    </location>
</feature>
<proteinExistence type="predicted"/>
<feature type="compositionally biased region" description="Basic and acidic residues" evidence="1">
    <location>
        <begin position="75"/>
        <end position="89"/>
    </location>
</feature>
<evidence type="ECO:0000313" key="2">
    <source>
        <dbReference type="EMBL" id="GMH68570.1"/>
    </source>
</evidence>
<reference evidence="2" key="1">
    <citation type="submission" date="2022-07" db="EMBL/GenBank/DDBJ databases">
        <title>Genome analysis of Parmales, a sister group of diatoms, reveals the evolutionary specialization of diatoms from phago-mixotrophs to photoautotrophs.</title>
        <authorList>
            <person name="Ban H."/>
            <person name="Sato S."/>
            <person name="Yoshikawa S."/>
            <person name="Kazumasa Y."/>
            <person name="Nakamura Y."/>
            <person name="Ichinomiya M."/>
            <person name="Saitoh K."/>
            <person name="Sato N."/>
            <person name="Blanc-Mathieu R."/>
            <person name="Endo H."/>
            <person name="Kuwata A."/>
            <person name="Ogata H."/>
        </authorList>
    </citation>
    <scope>NUCLEOTIDE SEQUENCE</scope>
</reference>
<comment type="caution">
    <text evidence="2">The sequence shown here is derived from an EMBL/GenBank/DDBJ whole genome shotgun (WGS) entry which is preliminary data.</text>
</comment>
<dbReference type="AlphaFoldDB" id="A0A9W7E842"/>
<organism evidence="2 3">
    <name type="scientific">Triparma retinervis</name>
    <dbReference type="NCBI Taxonomy" id="2557542"/>
    <lineage>
        <taxon>Eukaryota</taxon>
        <taxon>Sar</taxon>
        <taxon>Stramenopiles</taxon>
        <taxon>Ochrophyta</taxon>
        <taxon>Bolidophyceae</taxon>
        <taxon>Parmales</taxon>
        <taxon>Triparmaceae</taxon>
        <taxon>Triparma</taxon>
    </lineage>
</organism>
<protein>
    <submittedName>
        <fullName evidence="2">Uncharacterized protein</fullName>
    </submittedName>
</protein>
<evidence type="ECO:0000313" key="3">
    <source>
        <dbReference type="Proteomes" id="UP001165082"/>
    </source>
</evidence>
<sequence>MFRPPSTYASHGPSVLCSSSPPSSIPHFTAANALPSCSAEGSHGMDHGPATAGAAAPLSFGGVDDSMEFTGLEFGDGRLGEGGGRGRLELEDEYEEDGCMDDERCMDDEMMDDVS</sequence>
<feature type="compositionally biased region" description="Low complexity" evidence="1">
    <location>
        <begin position="13"/>
        <end position="25"/>
    </location>
</feature>